<evidence type="ECO:0000259" key="1">
    <source>
        <dbReference type="Pfam" id="PF00534"/>
    </source>
</evidence>
<feature type="domain" description="Glycosyltransferase subfamily 4-like N-terminal" evidence="2">
    <location>
        <begin position="13"/>
        <end position="171"/>
    </location>
</feature>
<dbReference type="RefSeq" id="WP_015327985.1">
    <property type="nucleotide sequence ID" value="NC_019978.1"/>
</dbReference>
<dbReference type="InterPro" id="IPR028098">
    <property type="entry name" value="Glyco_trans_4-like_N"/>
</dbReference>
<proteinExistence type="predicted"/>
<keyword evidence="4" id="KW-1185">Reference proteome</keyword>
<gene>
    <name evidence="3" type="ordered locus">Halha_2397</name>
</gene>
<reference evidence="4" key="1">
    <citation type="submission" date="2012-02" db="EMBL/GenBank/DDBJ databases">
        <title>The complete genome of Halobacteroides halobius DSM 5150.</title>
        <authorList>
            <person name="Lucas S."/>
            <person name="Copeland A."/>
            <person name="Lapidus A."/>
            <person name="Glavina del Rio T."/>
            <person name="Dalin E."/>
            <person name="Tice H."/>
            <person name="Bruce D."/>
            <person name="Goodwin L."/>
            <person name="Pitluck S."/>
            <person name="Peters L."/>
            <person name="Mikhailova N."/>
            <person name="Gu W."/>
            <person name="Kyrpides N."/>
            <person name="Mavromatis K."/>
            <person name="Ivanova N."/>
            <person name="Brettin T."/>
            <person name="Detter J.C."/>
            <person name="Han C."/>
            <person name="Larimer F."/>
            <person name="Land M."/>
            <person name="Hauser L."/>
            <person name="Markowitz V."/>
            <person name="Cheng J.-F."/>
            <person name="Hugenholtz P."/>
            <person name="Woyke T."/>
            <person name="Wu D."/>
            <person name="Tindall B."/>
            <person name="Pomrenke H."/>
            <person name="Brambilla E."/>
            <person name="Klenk H.-P."/>
            <person name="Eisen J.A."/>
        </authorList>
    </citation>
    <scope>NUCLEOTIDE SEQUENCE [LARGE SCALE GENOMIC DNA]</scope>
    <source>
        <strain evidence="4">ATCC 35273 / DSM 5150 / MD-1</strain>
    </source>
</reference>
<dbReference type="OrthoDB" id="9806653at2"/>
<protein>
    <submittedName>
        <fullName evidence="3">Glycosyltransferase</fullName>
    </submittedName>
</protein>
<evidence type="ECO:0000259" key="2">
    <source>
        <dbReference type="Pfam" id="PF13439"/>
    </source>
</evidence>
<evidence type="ECO:0000313" key="4">
    <source>
        <dbReference type="Proteomes" id="UP000010880"/>
    </source>
</evidence>
<dbReference type="EMBL" id="CP003359">
    <property type="protein sequence ID" value="AGB42271.1"/>
    <property type="molecule type" value="Genomic_DNA"/>
</dbReference>
<accession>L0KB78</accession>
<dbReference type="AlphaFoldDB" id="L0KB78"/>
<dbReference type="GO" id="GO:0016757">
    <property type="term" value="F:glycosyltransferase activity"/>
    <property type="evidence" value="ECO:0007669"/>
    <property type="project" value="InterPro"/>
</dbReference>
<sequence>MKKILFLNSCVEWGGGEKWTFETALELHNRGYQVTVGSVPNSELYQRAKENGLNTKVVPIRGSLTVLNPVKLISFVNYLKSEEIDTIFLNLSQDLKFGGLAGRLAGVDKTIYRRGSAIPIKDRFYTEFLLENCVTDIIANSQSTKETILENTAQWLSEEKIEIIYNGIKLNKVEQEQEVGPDIRDEFGINKETTLIGNVGRLSEQKGHKYLVKTVDLLKDRLDDFKVLVVGKGELESKIKKQVKDLDLEEYIIFTGFRSDIYNIMSQMDFLLHTALWEGFGFVIAEAMAVGKPIVSTNVSNISEIIIEGKTGYLAESKKPENIAKEVIKMVKLSPDERNKMGQLGKEIVKDNFAFQDKVSRLEDLYLIMSDKKLVTSKQ</sequence>
<keyword evidence="3" id="KW-0808">Transferase</keyword>
<feature type="domain" description="Glycosyl transferase family 1" evidence="1">
    <location>
        <begin position="182"/>
        <end position="346"/>
    </location>
</feature>
<dbReference type="Pfam" id="PF00534">
    <property type="entry name" value="Glycos_transf_1"/>
    <property type="match status" value="1"/>
</dbReference>
<dbReference type="Proteomes" id="UP000010880">
    <property type="component" value="Chromosome"/>
</dbReference>
<name>L0KB78_HALHC</name>
<evidence type="ECO:0000313" key="3">
    <source>
        <dbReference type="EMBL" id="AGB42271.1"/>
    </source>
</evidence>
<dbReference type="Pfam" id="PF13439">
    <property type="entry name" value="Glyco_transf_4"/>
    <property type="match status" value="1"/>
</dbReference>
<dbReference type="CDD" id="cd03811">
    <property type="entry name" value="GT4_GT28_WabH-like"/>
    <property type="match status" value="1"/>
</dbReference>
<dbReference type="PANTHER" id="PTHR12526">
    <property type="entry name" value="GLYCOSYLTRANSFERASE"/>
    <property type="match status" value="1"/>
</dbReference>
<dbReference type="InterPro" id="IPR001296">
    <property type="entry name" value="Glyco_trans_1"/>
</dbReference>
<dbReference type="STRING" id="748449.Halha_2397"/>
<dbReference type="KEGG" id="hhl:Halha_2397"/>
<dbReference type="eggNOG" id="COG0438">
    <property type="taxonomic scope" value="Bacteria"/>
</dbReference>
<dbReference type="SUPFAM" id="SSF53756">
    <property type="entry name" value="UDP-Glycosyltransferase/glycogen phosphorylase"/>
    <property type="match status" value="1"/>
</dbReference>
<organism evidence="3 4">
    <name type="scientific">Halobacteroides halobius (strain ATCC 35273 / DSM 5150 / MD-1)</name>
    <dbReference type="NCBI Taxonomy" id="748449"/>
    <lineage>
        <taxon>Bacteria</taxon>
        <taxon>Bacillati</taxon>
        <taxon>Bacillota</taxon>
        <taxon>Clostridia</taxon>
        <taxon>Halanaerobiales</taxon>
        <taxon>Halobacteroidaceae</taxon>
        <taxon>Halobacteroides</taxon>
    </lineage>
</organism>
<dbReference type="Gene3D" id="3.40.50.2000">
    <property type="entry name" value="Glycogen Phosphorylase B"/>
    <property type="match status" value="2"/>
</dbReference>
<dbReference type="HOGENOM" id="CLU_009583_0_4_9"/>